<accession>A0A1F7XB87</accession>
<name>A0A1F7XB87_9BACT</name>
<comment type="caution">
    <text evidence="1">The sequence shown here is derived from an EMBL/GenBank/DDBJ whole genome shotgun (WGS) entry which is preliminary data.</text>
</comment>
<sequence>MQYDNGRFVMPKTQTDNRNRIKSLSFIKPGDILVQCMYHNKDRELVEVLSVEPKYDCGRTSIPCIKISLLRIQLVELDLYAWGLIPNSEGFFVSFEWLEKPTGWKKFWWRIHKFFSKSLNPPKEGYIDECTIIK</sequence>
<organism evidence="1 2">
    <name type="scientific">Candidatus Woesebacteria bacterium RBG_16_36_11</name>
    <dbReference type="NCBI Taxonomy" id="1802481"/>
    <lineage>
        <taxon>Bacteria</taxon>
        <taxon>Candidatus Woeseibacteriota</taxon>
    </lineage>
</organism>
<reference evidence="1 2" key="1">
    <citation type="journal article" date="2016" name="Nat. Commun.">
        <title>Thousands of microbial genomes shed light on interconnected biogeochemical processes in an aquifer system.</title>
        <authorList>
            <person name="Anantharaman K."/>
            <person name="Brown C.T."/>
            <person name="Hug L.A."/>
            <person name="Sharon I."/>
            <person name="Castelle C.J."/>
            <person name="Probst A.J."/>
            <person name="Thomas B.C."/>
            <person name="Singh A."/>
            <person name="Wilkins M.J."/>
            <person name="Karaoz U."/>
            <person name="Brodie E.L."/>
            <person name="Williams K.H."/>
            <person name="Hubbard S.S."/>
            <person name="Banfield J.F."/>
        </authorList>
    </citation>
    <scope>NUCLEOTIDE SEQUENCE [LARGE SCALE GENOMIC DNA]</scope>
</reference>
<proteinExistence type="predicted"/>
<protein>
    <submittedName>
        <fullName evidence="1">Uncharacterized protein</fullName>
    </submittedName>
</protein>
<dbReference type="STRING" id="1802481.A2W13_01425"/>
<evidence type="ECO:0000313" key="2">
    <source>
        <dbReference type="Proteomes" id="UP000178533"/>
    </source>
</evidence>
<dbReference type="Proteomes" id="UP000178533">
    <property type="component" value="Unassembled WGS sequence"/>
</dbReference>
<gene>
    <name evidence="1" type="ORF">A2W13_01425</name>
</gene>
<dbReference type="EMBL" id="MGFT01000003">
    <property type="protein sequence ID" value="OGM12287.1"/>
    <property type="molecule type" value="Genomic_DNA"/>
</dbReference>
<evidence type="ECO:0000313" key="1">
    <source>
        <dbReference type="EMBL" id="OGM12287.1"/>
    </source>
</evidence>
<dbReference type="AlphaFoldDB" id="A0A1F7XB87"/>